<evidence type="ECO:0000313" key="3">
    <source>
        <dbReference type="Proteomes" id="UP000240760"/>
    </source>
</evidence>
<dbReference type="Proteomes" id="UP000240760">
    <property type="component" value="Unassembled WGS sequence"/>
</dbReference>
<dbReference type="EMBL" id="KZ679128">
    <property type="protein sequence ID" value="PTB79040.1"/>
    <property type="molecule type" value="Genomic_DNA"/>
</dbReference>
<evidence type="ECO:0000313" key="2">
    <source>
        <dbReference type="EMBL" id="PTB79040.1"/>
    </source>
</evidence>
<evidence type="ECO:0000256" key="1">
    <source>
        <dbReference type="SAM" id="MobiDB-lite"/>
    </source>
</evidence>
<dbReference type="AlphaFoldDB" id="A0A2T4CBW5"/>
<accession>A0A2T4CBW5</accession>
<reference evidence="2 3" key="1">
    <citation type="submission" date="2016-07" db="EMBL/GenBank/DDBJ databases">
        <title>Multiple horizontal gene transfer events from other fungi enriched the ability of initially mycotrophic Trichoderma (Ascomycota) to feed on dead plant biomass.</title>
        <authorList>
            <consortium name="DOE Joint Genome Institute"/>
            <person name="Aerts A."/>
            <person name="Atanasova L."/>
            <person name="Chenthamara K."/>
            <person name="Zhang J."/>
            <person name="Grujic M."/>
            <person name="Henrissat B."/>
            <person name="Kuo A."/>
            <person name="Salamov A."/>
            <person name="Lipzen A."/>
            <person name="Labutti K."/>
            <person name="Barry K."/>
            <person name="Miao Y."/>
            <person name="Rahimi M.J."/>
            <person name="Shen Q."/>
            <person name="Grigoriev I.V."/>
            <person name="Kubicek C.P."/>
            <person name="Druzhinina I.S."/>
        </authorList>
    </citation>
    <scope>NUCLEOTIDE SEQUENCE [LARGE SCALE GENOMIC DNA]</scope>
    <source>
        <strain evidence="2 3">ATCC 18648</strain>
    </source>
</reference>
<name>A0A2T4CBW5_TRILO</name>
<protein>
    <submittedName>
        <fullName evidence="2">Uncharacterized protein</fullName>
    </submittedName>
</protein>
<sequence length="85" mass="9500">MITHQQYNTNKLSPPPLFPPLPTLSVIPGPSKETHRISSRQSSMIHPWRPRCHLLPRSGTRRAQASLHYPATLSCLFAFASGAKK</sequence>
<feature type="region of interest" description="Disordered" evidence="1">
    <location>
        <begin position="1"/>
        <end position="44"/>
    </location>
</feature>
<proteinExistence type="predicted"/>
<organism evidence="2 3">
    <name type="scientific">Trichoderma longibrachiatum ATCC 18648</name>
    <dbReference type="NCBI Taxonomy" id="983965"/>
    <lineage>
        <taxon>Eukaryota</taxon>
        <taxon>Fungi</taxon>
        <taxon>Dikarya</taxon>
        <taxon>Ascomycota</taxon>
        <taxon>Pezizomycotina</taxon>
        <taxon>Sordariomycetes</taxon>
        <taxon>Hypocreomycetidae</taxon>
        <taxon>Hypocreales</taxon>
        <taxon>Hypocreaceae</taxon>
        <taxon>Trichoderma</taxon>
    </lineage>
</organism>
<feature type="compositionally biased region" description="Pro residues" evidence="1">
    <location>
        <begin position="13"/>
        <end position="22"/>
    </location>
</feature>
<keyword evidence="3" id="KW-1185">Reference proteome</keyword>
<gene>
    <name evidence="2" type="ORF">M440DRAFT_1158694</name>
</gene>
<feature type="compositionally biased region" description="Polar residues" evidence="1">
    <location>
        <begin position="1"/>
        <end position="11"/>
    </location>
</feature>